<comment type="similarity">
    <text evidence="16">Belongs to the shikimate kinase family.</text>
</comment>
<evidence type="ECO:0000256" key="14">
    <source>
        <dbReference type="ARBA" id="ARBA00023268"/>
    </source>
</evidence>
<feature type="binding site" evidence="16">
    <location>
        <begin position="11"/>
        <end position="16"/>
    </location>
    <ligand>
        <name>ATP</name>
        <dbReference type="ChEBI" id="CHEBI:30616"/>
    </ligand>
</feature>
<keyword evidence="11 17" id="KW-0520">NAD</keyword>
<dbReference type="SUPFAM" id="SSF56796">
    <property type="entry name" value="Dehydroquinate synthase-like"/>
    <property type="match status" value="1"/>
</dbReference>
<feature type="binding site" evidence="16">
    <location>
        <position position="79"/>
    </location>
    <ligand>
        <name>substrate</name>
    </ligand>
</feature>
<feature type="binding site" evidence="17">
    <location>
        <position position="328"/>
    </location>
    <ligand>
        <name>NAD(+)</name>
        <dbReference type="ChEBI" id="CHEBI:57540"/>
    </ligand>
</feature>
<evidence type="ECO:0000313" key="21">
    <source>
        <dbReference type="Proteomes" id="UP001332192"/>
    </source>
</evidence>
<feature type="binding site" evidence="16">
    <location>
        <position position="57"/>
    </location>
    <ligand>
        <name>substrate</name>
    </ligand>
</feature>
<keyword evidence="17" id="KW-0862">Zinc</keyword>
<feature type="binding site" evidence="16">
    <location>
        <position position="138"/>
    </location>
    <ligand>
        <name>substrate</name>
    </ligand>
</feature>
<comment type="subunit">
    <text evidence="16">Monomer.</text>
</comment>
<dbReference type="RefSeq" id="WP_324717586.1">
    <property type="nucleotide sequence ID" value="NZ_CP141615.1"/>
</dbReference>
<dbReference type="Gene3D" id="1.20.1090.10">
    <property type="entry name" value="Dehydroquinate synthase-like - alpha domain"/>
    <property type="match status" value="1"/>
</dbReference>
<gene>
    <name evidence="17 20" type="primary">aroB</name>
    <name evidence="16" type="synonym">aroK</name>
    <name evidence="20" type="ORF">U7230_04725</name>
</gene>
<dbReference type="InterPro" id="IPR031322">
    <property type="entry name" value="Shikimate/glucono_kinase"/>
</dbReference>
<dbReference type="SUPFAM" id="SSF52540">
    <property type="entry name" value="P-loop containing nucleoside triphosphate hydrolases"/>
    <property type="match status" value="1"/>
</dbReference>
<dbReference type="InterPro" id="IPR027417">
    <property type="entry name" value="P-loop_NTPase"/>
</dbReference>
<evidence type="ECO:0000256" key="12">
    <source>
        <dbReference type="ARBA" id="ARBA00023141"/>
    </source>
</evidence>
<proteinExistence type="inferred from homology"/>
<dbReference type="InterPro" id="IPR023000">
    <property type="entry name" value="Shikimate_kinase_CS"/>
</dbReference>
<comment type="cofactor">
    <cofactor evidence="16">
        <name>Mg(2+)</name>
        <dbReference type="ChEBI" id="CHEBI:18420"/>
    </cofactor>
    <text evidence="16">Binds 1 Mg(2+) ion per subunit.</text>
</comment>
<feature type="binding site" evidence="16">
    <location>
        <position position="15"/>
    </location>
    <ligand>
        <name>Mg(2+)</name>
        <dbReference type="ChEBI" id="CHEBI:18420"/>
    </ligand>
</feature>
<dbReference type="PANTHER" id="PTHR43622">
    <property type="entry name" value="3-DEHYDROQUINATE SYNTHASE"/>
    <property type="match status" value="1"/>
</dbReference>
<keyword evidence="9 16" id="KW-0418">Kinase</keyword>
<evidence type="ECO:0000256" key="6">
    <source>
        <dbReference type="ARBA" id="ARBA00022605"/>
    </source>
</evidence>
<dbReference type="PANTHER" id="PTHR43622:SF7">
    <property type="entry name" value="3-DEHYDROQUINATE SYNTHASE, CHLOROPLASTIC"/>
    <property type="match status" value="1"/>
</dbReference>
<dbReference type="EC" id="2.7.1.71" evidence="16"/>
<comment type="cofactor">
    <cofactor evidence="2 17">
        <name>NAD(+)</name>
        <dbReference type="ChEBI" id="CHEBI:57540"/>
    </cofactor>
</comment>
<dbReference type="Pfam" id="PF01202">
    <property type="entry name" value="SKI"/>
    <property type="match status" value="1"/>
</dbReference>
<dbReference type="CDD" id="cd00464">
    <property type="entry name" value="SK"/>
    <property type="match status" value="1"/>
</dbReference>
<accession>A0ABZ1C0G5</accession>
<comment type="subcellular location">
    <subcellularLocation>
        <location evidence="17">Cytoplasm</location>
    </subcellularLocation>
</comment>
<organism evidence="20 21">
    <name type="scientific">Carboxydichorda subterranea</name>
    <dbReference type="NCBI Taxonomy" id="3109565"/>
    <lineage>
        <taxon>Bacteria</taxon>
        <taxon>Bacillati</taxon>
        <taxon>Bacillota</taxon>
        <taxon>Limnochordia</taxon>
        <taxon>Limnochordales</taxon>
        <taxon>Geochordaceae</taxon>
        <taxon>Carboxydichorda</taxon>
    </lineage>
</organism>
<evidence type="ECO:0000256" key="13">
    <source>
        <dbReference type="ARBA" id="ARBA00023239"/>
    </source>
</evidence>
<feature type="binding site" evidence="17">
    <location>
        <position position="319"/>
    </location>
    <ligand>
        <name>NAD(+)</name>
        <dbReference type="ChEBI" id="CHEBI:57540"/>
    </ligand>
</feature>
<comment type="similarity">
    <text evidence="17">Belongs to the sugar phosphate cyclases superfamily. Dehydroquinate synthase family.</text>
</comment>
<dbReference type="CDD" id="cd08195">
    <property type="entry name" value="DHQS"/>
    <property type="match status" value="1"/>
</dbReference>
<keyword evidence="14" id="KW-0511">Multifunctional enzyme</keyword>
<feature type="domain" description="3-dehydroquinate synthase C-terminal" evidence="19">
    <location>
        <begin position="358"/>
        <end position="502"/>
    </location>
</feature>
<name>A0ABZ1C0G5_9FIRM</name>
<dbReference type="HAMAP" id="MF_00110">
    <property type="entry name" value="DHQ_synthase"/>
    <property type="match status" value="1"/>
</dbReference>
<evidence type="ECO:0000259" key="18">
    <source>
        <dbReference type="Pfam" id="PF01761"/>
    </source>
</evidence>
<keyword evidence="8 17" id="KW-0547">Nucleotide-binding</keyword>
<comment type="function">
    <text evidence="16">Catalyzes the specific phosphorylation of the 3-hydroxyl group of shikimic acid using ATP as a cosubstrate.</text>
</comment>
<evidence type="ECO:0000256" key="1">
    <source>
        <dbReference type="ARBA" id="ARBA00001393"/>
    </source>
</evidence>
<dbReference type="PROSITE" id="PS01128">
    <property type="entry name" value="SHIKIMATE_KINASE"/>
    <property type="match status" value="1"/>
</dbReference>
<comment type="catalytic activity">
    <reaction evidence="15 16">
        <text>shikimate + ATP = 3-phosphoshikimate + ADP + H(+)</text>
        <dbReference type="Rhea" id="RHEA:13121"/>
        <dbReference type="ChEBI" id="CHEBI:15378"/>
        <dbReference type="ChEBI" id="CHEBI:30616"/>
        <dbReference type="ChEBI" id="CHEBI:36208"/>
        <dbReference type="ChEBI" id="CHEBI:145989"/>
        <dbReference type="ChEBI" id="CHEBI:456216"/>
        <dbReference type="EC" id="2.7.1.71"/>
    </reaction>
</comment>
<protein>
    <recommendedName>
        <fullName evidence="16 17">Multifunctional fusion protein</fullName>
    </recommendedName>
    <domain>
        <recommendedName>
            <fullName evidence="16">Shikimate kinase</fullName>
            <shortName evidence="16">SK</shortName>
            <ecNumber evidence="16">2.7.1.71</ecNumber>
        </recommendedName>
    </domain>
    <domain>
        <recommendedName>
            <fullName evidence="17">3-dehydroquinate synthase</fullName>
            <shortName evidence="17">DHQS</shortName>
            <ecNumber evidence="17">4.2.3.4</ecNumber>
        </recommendedName>
    </domain>
</protein>
<keyword evidence="16" id="KW-0460">Magnesium</keyword>
<dbReference type="InterPro" id="IPR030960">
    <property type="entry name" value="DHQS/DOIS_N"/>
</dbReference>
<keyword evidence="6 17" id="KW-0028">Amino-acid biosynthesis</keyword>
<dbReference type="InterPro" id="IPR050071">
    <property type="entry name" value="Dehydroquinate_synthase"/>
</dbReference>
<feature type="binding site" evidence="17">
    <location>
        <begin position="282"/>
        <end position="286"/>
    </location>
    <ligand>
        <name>NAD(+)</name>
        <dbReference type="ChEBI" id="CHEBI:57540"/>
    </ligand>
</feature>
<comment type="function">
    <text evidence="17">Catalyzes the conversion of 3-deoxy-D-arabino-heptulosonate 7-phosphate (DAHP) to dehydroquinate (DHQ).</text>
</comment>
<sequence length="553" mass="58345">MGHLYLTGFMACGKSTVGRMVAARLGLPFVDLDELAERRTGRSVPSIFAEGGEAAFRALERELLEEVAGWPDHVVATGGGIVEDPRNRAQMAATGHAAWLYCDVARAVERALSDGRARPLLGSGPQAQAHARALWAKRRWWYAGAPIWVDGRQQGAEQVATRLVEALAWLRVAPPAAWVLGPQGGYPVLVRRGLVRELPAVLEILASRMELGGGLLVVADAAVEALARQVALDLERSGWHATVAAVGPGEEAKQLEVVERLCEVAAGSGVDRGGLVVAVGGGAALDAAGFAAATYMRGIPWVAVPTTLLAQTDASIGGKTAVNTARVKNLMGSFHHPLAVVADPATLATLPVRQWRSGLAEVIKHGLVGDPSLLGEMDGPWAPSRADGEGFEELLRRSVAVKALVVTEDPTETGERAILNFGHTVGHALESASNFERFLHGEAVAIGMVTALLLSEELGVLQEPGLTGQVEAMLQAVGLPTTAAPDPPPAETLWAWMGKDKKRRAGHQRWVLLQRPGAPLVVSDRVGFDAFARTWSRQHGRAASGAAGGAGRE</sequence>
<evidence type="ECO:0000256" key="10">
    <source>
        <dbReference type="ARBA" id="ARBA00022840"/>
    </source>
</evidence>
<keyword evidence="12 17" id="KW-0057">Aromatic amino acid biosynthesis</keyword>
<keyword evidence="7 16" id="KW-0808">Transferase</keyword>
<feature type="binding site" evidence="16">
    <location>
        <position position="154"/>
    </location>
    <ligand>
        <name>ATP</name>
        <dbReference type="ChEBI" id="CHEBI:30616"/>
    </ligand>
</feature>
<dbReference type="Gene3D" id="3.40.50.300">
    <property type="entry name" value="P-loop containing nucleotide triphosphate hydrolases"/>
    <property type="match status" value="1"/>
</dbReference>
<evidence type="ECO:0000256" key="9">
    <source>
        <dbReference type="ARBA" id="ARBA00022777"/>
    </source>
</evidence>
<evidence type="ECO:0000259" key="19">
    <source>
        <dbReference type="Pfam" id="PF24621"/>
    </source>
</evidence>
<dbReference type="GO" id="GO:0003856">
    <property type="term" value="F:3-dehydroquinate synthase activity"/>
    <property type="evidence" value="ECO:0007669"/>
    <property type="project" value="UniProtKB-EC"/>
</dbReference>
<feature type="binding site" evidence="17">
    <location>
        <position position="440"/>
    </location>
    <ligand>
        <name>Zn(2+)</name>
        <dbReference type="ChEBI" id="CHEBI:29105"/>
    </ligand>
</feature>
<dbReference type="Pfam" id="PF01761">
    <property type="entry name" value="DHQ_synthase"/>
    <property type="match status" value="1"/>
</dbReference>
<reference evidence="20 21" key="1">
    <citation type="journal article" date="2024" name="Front. Microbiol.">
        <title>Novel thermophilic genera Geochorda gen. nov. and Carboxydochorda gen. nov. from the deep terrestrial subsurface reveal the ecophysiological diversity in the class Limnochordia.</title>
        <authorList>
            <person name="Karnachuk O.V."/>
            <person name="Lukina A.P."/>
            <person name="Avakyan M.R."/>
            <person name="Kadnikov V.V."/>
            <person name="Begmatov S."/>
            <person name="Beletsky A.V."/>
            <person name="Vlasova K.G."/>
            <person name="Novikov A.A."/>
            <person name="Shcherbakova V.A."/>
            <person name="Mardanov A.V."/>
            <person name="Ravin N.V."/>
        </authorList>
    </citation>
    <scope>NUCLEOTIDE SEQUENCE [LARGE SCALE GENOMIC DNA]</scope>
    <source>
        <strain evidence="20 21">L945</strain>
    </source>
</reference>
<evidence type="ECO:0000313" key="20">
    <source>
        <dbReference type="EMBL" id="WRP18315.1"/>
    </source>
</evidence>
<dbReference type="InterPro" id="IPR056179">
    <property type="entry name" value="DHQS_C"/>
</dbReference>
<comment type="pathway">
    <text evidence="3 17">Metabolic intermediate biosynthesis; chorismate biosynthesis; chorismate from D-erythrose 4-phosphate and phosphoenolpyruvate: step 2/7.</text>
</comment>
<evidence type="ECO:0000256" key="3">
    <source>
        <dbReference type="ARBA" id="ARBA00004661"/>
    </source>
</evidence>
<dbReference type="Proteomes" id="UP001332192">
    <property type="component" value="Chromosome"/>
</dbReference>
<comment type="caution">
    <text evidence="17">Lacks conserved residue(s) required for the propagation of feature annotation.</text>
</comment>
<dbReference type="InterPro" id="IPR000623">
    <property type="entry name" value="Shikimate_kinase/TSH1"/>
</dbReference>
<comment type="pathway">
    <text evidence="4 16">Metabolic intermediate biosynthesis; chorismate biosynthesis; chorismate from D-erythrose 4-phosphate and phosphoenolpyruvate: step 5/7.</text>
</comment>
<evidence type="ECO:0000256" key="7">
    <source>
        <dbReference type="ARBA" id="ARBA00022679"/>
    </source>
</evidence>
<dbReference type="InterPro" id="IPR016037">
    <property type="entry name" value="DHQ_synth_AroB"/>
</dbReference>
<feature type="binding site" evidence="17">
    <location>
        <position position="361"/>
    </location>
    <ligand>
        <name>Zn(2+)</name>
        <dbReference type="ChEBI" id="CHEBI:29105"/>
    </ligand>
</feature>
<feature type="binding site" evidence="17">
    <location>
        <begin position="306"/>
        <end position="307"/>
    </location>
    <ligand>
        <name>NAD(+)</name>
        <dbReference type="ChEBI" id="CHEBI:57540"/>
    </ligand>
</feature>
<feature type="binding site" evidence="16">
    <location>
        <position position="118"/>
    </location>
    <ligand>
        <name>ATP</name>
        <dbReference type="ChEBI" id="CHEBI:30616"/>
    </ligand>
</feature>
<keyword evidence="13 17" id="KW-0456">Lyase</keyword>
<keyword evidence="17" id="KW-0479">Metal-binding</keyword>
<evidence type="ECO:0000256" key="15">
    <source>
        <dbReference type="ARBA" id="ARBA00048567"/>
    </source>
</evidence>
<comment type="catalytic activity">
    <reaction evidence="1 17">
        <text>7-phospho-2-dehydro-3-deoxy-D-arabino-heptonate = 3-dehydroquinate + phosphate</text>
        <dbReference type="Rhea" id="RHEA:21968"/>
        <dbReference type="ChEBI" id="CHEBI:32364"/>
        <dbReference type="ChEBI" id="CHEBI:43474"/>
        <dbReference type="ChEBI" id="CHEBI:58394"/>
        <dbReference type="EC" id="4.2.3.4"/>
    </reaction>
</comment>
<dbReference type="Gene3D" id="3.40.50.1970">
    <property type="match status" value="1"/>
</dbReference>
<evidence type="ECO:0000256" key="4">
    <source>
        <dbReference type="ARBA" id="ARBA00004842"/>
    </source>
</evidence>
<evidence type="ECO:0000256" key="5">
    <source>
        <dbReference type="ARBA" id="ARBA00022490"/>
    </source>
</evidence>
<keyword evidence="21" id="KW-1185">Reference proteome</keyword>
<comment type="cofactor">
    <cofactor evidence="17">
        <name>Co(2+)</name>
        <dbReference type="ChEBI" id="CHEBI:48828"/>
    </cofactor>
    <cofactor evidence="17">
        <name>Zn(2+)</name>
        <dbReference type="ChEBI" id="CHEBI:29105"/>
    </cofactor>
    <text evidence="17">Binds 1 divalent metal cation per subunit. Can use either Co(2+) or Zn(2+).</text>
</comment>
<feature type="binding site" evidence="17">
    <location>
        <position position="423"/>
    </location>
    <ligand>
        <name>Zn(2+)</name>
        <dbReference type="ChEBI" id="CHEBI:29105"/>
    </ligand>
</feature>
<dbReference type="Pfam" id="PF24621">
    <property type="entry name" value="DHQS_C"/>
    <property type="match status" value="1"/>
</dbReference>
<keyword evidence="5 17" id="KW-0963">Cytoplasm</keyword>
<evidence type="ECO:0000256" key="8">
    <source>
        <dbReference type="ARBA" id="ARBA00022741"/>
    </source>
</evidence>
<dbReference type="PRINTS" id="PR01100">
    <property type="entry name" value="SHIKIMTKNASE"/>
</dbReference>
<dbReference type="NCBIfam" id="TIGR01357">
    <property type="entry name" value="aroB"/>
    <property type="match status" value="1"/>
</dbReference>
<dbReference type="EC" id="4.2.3.4" evidence="17"/>
<dbReference type="EMBL" id="CP141615">
    <property type="protein sequence ID" value="WRP18315.1"/>
    <property type="molecule type" value="Genomic_DNA"/>
</dbReference>
<feature type="binding site" evidence="17">
    <location>
        <begin position="346"/>
        <end position="349"/>
    </location>
    <ligand>
        <name>NAD(+)</name>
        <dbReference type="ChEBI" id="CHEBI:57540"/>
    </ligand>
</feature>
<evidence type="ECO:0000256" key="2">
    <source>
        <dbReference type="ARBA" id="ARBA00001911"/>
    </source>
</evidence>
<dbReference type="HAMAP" id="MF_00109">
    <property type="entry name" value="Shikimate_kinase"/>
    <property type="match status" value="1"/>
</dbReference>
<evidence type="ECO:0000256" key="11">
    <source>
        <dbReference type="ARBA" id="ARBA00023027"/>
    </source>
</evidence>
<feature type="domain" description="3-dehydroquinate synthase N-terminal" evidence="18">
    <location>
        <begin position="245"/>
        <end position="356"/>
    </location>
</feature>
<keyword evidence="17" id="KW-0170">Cobalt</keyword>
<feature type="binding site" evidence="16">
    <location>
        <position position="33"/>
    </location>
    <ligand>
        <name>substrate</name>
    </ligand>
</feature>
<keyword evidence="10 16" id="KW-0067">ATP-binding</keyword>
<evidence type="ECO:0000256" key="17">
    <source>
        <dbReference type="HAMAP-Rule" id="MF_00110"/>
    </source>
</evidence>
<evidence type="ECO:0000256" key="16">
    <source>
        <dbReference type="HAMAP-Rule" id="MF_00109"/>
    </source>
</evidence>